<evidence type="ECO:0000313" key="2">
    <source>
        <dbReference type="EMBL" id="MDV2886372.1"/>
    </source>
</evidence>
<evidence type="ECO:0000259" key="1">
    <source>
        <dbReference type="Pfam" id="PF08808"/>
    </source>
</evidence>
<sequence>MDNIYCDLCDEYHSIFNLLNSWNVYNIPNTIRGYKVDIQECPNCGSDITFGNYLILDEDEFLNNICTFISEKILNSEVGECQYCNVDKIIFTQKYGDVEDLTTIGELIDEFEIPEIKDRIIEQMVCTSCGESLDEDSPYVTSNEVESWYQESVEIVVNTLDITEEDGHEFIDYMLSNPMLSIEHDIGKKVYEKIKAHDIPGITTIKAGEKLFRGRKRNRIEPMVPYIPQELWNPPRGRTGQGRYNPPGISSLYLASNKEVIAKELKLNEEEIIDIGEFLILEDLLVWDTRELDIDIFNSIPSLNNQDVLRKEYVFPNFLAQCLMANQFKGIIYKSTRGEGDNYCFFNFKPHKEFIIESIFQYQPSPIQQTVGSMGKLPF</sequence>
<protein>
    <submittedName>
        <fullName evidence="2">RES family NAD+ phosphorylase</fullName>
    </submittedName>
</protein>
<proteinExistence type="predicted"/>
<dbReference type="Pfam" id="PF08808">
    <property type="entry name" value="RES"/>
    <property type="match status" value="1"/>
</dbReference>
<dbReference type="AlphaFoldDB" id="A0AAJ2NQ36"/>
<dbReference type="RefSeq" id="WP_323467155.1">
    <property type="nucleotide sequence ID" value="NZ_CP144224.1"/>
</dbReference>
<gene>
    <name evidence="2" type="ORF">RYX45_14375</name>
</gene>
<dbReference type="EMBL" id="JAWJAY010000003">
    <property type="protein sequence ID" value="MDV2886372.1"/>
    <property type="molecule type" value="Genomic_DNA"/>
</dbReference>
<organism evidence="2 3">
    <name type="scientific">Alkalihalophilus pseudofirmus</name>
    <name type="common">Bacillus pseudofirmus</name>
    <dbReference type="NCBI Taxonomy" id="79885"/>
    <lineage>
        <taxon>Bacteria</taxon>
        <taxon>Bacillati</taxon>
        <taxon>Bacillota</taxon>
        <taxon>Bacilli</taxon>
        <taxon>Bacillales</taxon>
        <taxon>Bacillaceae</taxon>
        <taxon>Alkalihalophilus</taxon>
    </lineage>
</organism>
<name>A0AAJ2NQ36_ALKPS</name>
<evidence type="ECO:0000313" key="3">
    <source>
        <dbReference type="Proteomes" id="UP001285636"/>
    </source>
</evidence>
<comment type="caution">
    <text evidence="2">The sequence shown here is derived from an EMBL/GenBank/DDBJ whole genome shotgun (WGS) entry which is preliminary data.</text>
</comment>
<reference evidence="2" key="1">
    <citation type="submission" date="2023-10" db="EMBL/GenBank/DDBJ databases">
        <title>Screening of Alkalihalophilus pseudofirmusBZ-TG-HK211 and Its Alleviation of Salt Stress on Rapeseed Growth.</title>
        <authorList>
            <person name="Zhao B."/>
            <person name="Guo T."/>
        </authorList>
    </citation>
    <scope>NUCLEOTIDE SEQUENCE</scope>
    <source>
        <strain evidence="2">BZ-TG-HK211</strain>
    </source>
</reference>
<dbReference type="InterPro" id="IPR014914">
    <property type="entry name" value="RES_dom"/>
</dbReference>
<accession>A0AAJ2NQ36</accession>
<feature type="domain" description="RES" evidence="1">
    <location>
        <begin position="231"/>
        <end position="349"/>
    </location>
</feature>
<dbReference type="Proteomes" id="UP001285636">
    <property type="component" value="Unassembled WGS sequence"/>
</dbReference>